<keyword evidence="3" id="KW-1185">Reference proteome</keyword>
<dbReference type="Proteomes" id="UP000603200">
    <property type="component" value="Unassembled WGS sequence"/>
</dbReference>
<comment type="caution">
    <text evidence="2">The sequence shown here is derived from an EMBL/GenBank/DDBJ whole genome shotgun (WGS) entry which is preliminary data.</text>
</comment>
<dbReference type="PROSITE" id="PS51257">
    <property type="entry name" value="PROKAR_LIPOPROTEIN"/>
    <property type="match status" value="1"/>
</dbReference>
<sequence length="186" mass="19533">MRTRLFALGALAVLLSLAGCTEKKVEAATTKLPPVKVVQLPAASAGGVCALWDYALIKKEIGVAFTAAASDEVDDTSTCVVQMTSSEWPYLVLSVVKSTKADADLFTGELMPAKATKMKGLGKAGYRLVTKASGAHGPVVEISWLSEAGQLQTLRYTFAKSAKTADVKALQGKLLNLAKALDTAKD</sequence>
<dbReference type="RefSeq" id="WP_239159072.1">
    <property type="nucleotide sequence ID" value="NZ_BAAATV010000002.1"/>
</dbReference>
<proteinExistence type="predicted"/>
<evidence type="ECO:0000313" key="2">
    <source>
        <dbReference type="EMBL" id="GIE21662.1"/>
    </source>
</evidence>
<dbReference type="EMBL" id="BOMN01000059">
    <property type="protein sequence ID" value="GIE21662.1"/>
    <property type="molecule type" value="Genomic_DNA"/>
</dbReference>
<gene>
    <name evidence="2" type="ORF">Ahu01nite_047640</name>
</gene>
<reference evidence="2 3" key="1">
    <citation type="submission" date="2021-01" db="EMBL/GenBank/DDBJ databases">
        <title>Whole genome shotgun sequence of Actinoplanes humidus NBRC 14915.</title>
        <authorList>
            <person name="Komaki H."/>
            <person name="Tamura T."/>
        </authorList>
    </citation>
    <scope>NUCLEOTIDE SEQUENCE [LARGE SCALE GENOMIC DNA]</scope>
    <source>
        <strain evidence="2 3">NBRC 14915</strain>
    </source>
</reference>
<feature type="chain" id="PRO_5046497573" evidence="1">
    <location>
        <begin position="19"/>
        <end position="186"/>
    </location>
</feature>
<organism evidence="2 3">
    <name type="scientific">Winogradskya humida</name>
    <dbReference type="NCBI Taxonomy" id="113566"/>
    <lineage>
        <taxon>Bacteria</taxon>
        <taxon>Bacillati</taxon>
        <taxon>Actinomycetota</taxon>
        <taxon>Actinomycetes</taxon>
        <taxon>Micromonosporales</taxon>
        <taxon>Micromonosporaceae</taxon>
        <taxon>Winogradskya</taxon>
    </lineage>
</organism>
<evidence type="ECO:0000256" key="1">
    <source>
        <dbReference type="SAM" id="SignalP"/>
    </source>
</evidence>
<name>A0ABQ3ZSU4_9ACTN</name>
<feature type="signal peptide" evidence="1">
    <location>
        <begin position="1"/>
        <end position="18"/>
    </location>
</feature>
<protein>
    <submittedName>
        <fullName evidence="2">Uncharacterized protein</fullName>
    </submittedName>
</protein>
<accession>A0ABQ3ZSU4</accession>
<keyword evidence="1" id="KW-0732">Signal</keyword>
<evidence type="ECO:0000313" key="3">
    <source>
        <dbReference type="Proteomes" id="UP000603200"/>
    </source>
</evidence>